<evidence type="ECO:0000313" key="3">
    <source>
        <dbReference type="Proteomes" id="UP000594480"/>
    </source>
</evidence>
<dbReference type="InterPro" id="IPR009061">
    <property type="entry name" value="DNA-bd_dom_put_sf"/>
</dbReference>
<dbReference type="InterPro" id="IPR041657">
    <property type="entry name" value="HTH_17"/>
</dbReference>
<feature type="domain" description="Helix-turn-helix" evidence="1">
    <location>
        <begin position="19"/>
        <end position="66"/>
    </location>
</feature>
<dbReference type="EMBL" id="CP064760">
    <property type="protein sequence ID" value="QPE05462.1"/>
    <property type="molecule type" value="Genomic_DNA"/>
</dbReference>
<dbReference type="RefSeq" id="WP_195693479.1">
    <property type="nucleotide sequence ID" value="NZ_CP064760.1"/>
</dbReference>
<dbReference type="Proteomes" id="UP000594480">
    <property type="component" value="Chromosome"/>
</dbReference>
<evidence type="ECO:0000313" key="2">
    <source>
        <dbReference type="EMBL" id="QPE05462.1"/>
    </source>
</evidence>
<dbReference type="KEGG" id="msf:IT882_05385"/>
<dbReference type="Pfam" id="PF12728">
    <property type="entry name" value="HTH_17"/>
    <property type="match status" value="1"/>
</dbReference>
<reference evidence="2 3" key="1">
    <citation type="submission" date="2020-11" db="EMBL/GenBank/DDBJ databases">
        <title>Amino acid is mineralized and recycled by bacteria in oceanic microbiome.</title>
        <authorList>
            <person name="Zheng L.Y."/>
        </authorList>
    </citation>
    <scope>NUCLEOTIDE SEQUENCE [LARGE SCALE GENOMIC DNA]</scope>
    <source>
        <strain evidence="2 3">A32-1</strain>
    </source>
</reference>
<evidence type="ECO:0000259" key="1">
    <source>
        <dbReference type="Pfam" id="PF12728"/>
    </source>
</evidence>
<dbReference type="InterPro" id="IPR036388">
    <property type="entry name" value="WH-like_DNA-bd_sf"/>
</dbReference>
<dbReference type="SUPFAM" id="SSF46955">
    <property type="entry name" value="Putative DNA-binding domain"/>
    <property type="match status" value="1"/>
</dbReference>
<accession>A0A7S8RIJ2</accession>
<sequence length="71" mass="7776">MTSPAGDHGAGLVEPLWGPKEASEFLNVSQATLSRWRRENAGPPFVQVGGVYRYNPVTVRAWVRDQEAAHG</sequence>
<dbReference type="Gene3D" id="1.10.10.10">
    <property type="entry name" value="Winged helix-like DNA-binding domain superfamily/Winged helix DNA-binding domain"/>
    <property type="match status" value="1"/>
</dbReference>
<dbReference type="AlphaFoldDB" id="A0A7S8RIJ2"/>
<gene>
    <name evidence="2" type="ORF">IT882_05385</name>
</gene>
<proteinExistence type="predicted"/>
<organism evidence="2 3">
    <name type="scientific">Microbacterium schleiferi</name>
    <dbReference type="NCBI Taxonomy" id="69362"/>
    <lineage>
        <taxon>Bacteria</taxon>
        <taxon>Bacillati</taxon>
        <taxon>Actinomycetota</taxon>
        <taxon>Actinomycetes</taxon>
        <taxon>Micrococcales</taxon>
        <taxon>Microbacteriaceae</taxon>
        <taxon>Microbacterium</taxon>
    </lineage>
</organism>
<keyword evidence="3" id="KW-1185">Reference proteome</keyword>
<protein>
    <submittedName>
        <fullName evidence="2">Helix-turn-helix domain-containing protein</fullName>
    </submittedName>
</protein>
<name>A0A7S8RIJ2_9MICO</name>